<dbReference type="Gene3D" id="3.40.50.880">
    <property type="match status" value="1"/>
</dbReference>
<accession>A0A0R1P1A2</accession>
<organism evidence="5 6">
    <name type="scientific">Lentilactobacillus kisonensis DSM 19906 = JCM 15041</name>
    <dbReference type="NCBI Taxonomy" id="1423766"/>
    <lineage>
        <taxon>Bacteria</taxon>
        <taxon>Bacillati</taxon>
        <taxon>Bacillota</taxon>
        <taxon>Bacilli</taxon>
        <taxon>Lactobacillales</taxon>
        <taxon>Lactobacillaceae</taxon>
        <taxon>Lentilactobacillus</taxon>
    </lineage>
</organism>
<evidence type="ECO:0000259" key="4">
    <source>
        <dbReference type="Pfam" id="PF01965"/>
    </source>
</evidence>
<feature type="domain" description="DJ-1/PfpI" evidence="4">
    <location>
        <begin position="27"/>
        <end position="224"/>
    </location>
</feature>
<sequence>MTKALIVVTNNSKFKKLYKATGIWLREVTHFNQVMQENGIDVDYASPEGGYVPIDPLSLAPEAMDQTDWQFYLDDPFRNTHLAQSLAPTDINPADYQVIYFAGGHGAMTDFPDNKDLASIASTIYNNTGIIAANCIGVSALLAIRSTDGKRFVNGRNLTSFTNDEEALNGLTNDVEFLPEDELKKAGAHFEKGEAFKSHVVVDDRLITGQNANSATDVGEAVIKALLK</sequence>
<proteinExistence type="inferred from homology"/>
<evidence type="ECO:0000313" key="6">
    <source>
        <dbReference type="Proteomes" id="UP000051439"/>
    </source>
</evidence>
<reference evidence="5 6" key="1">
    <citation type="journal article" date="2015" name="Genome Announc.">
        <title>Expanding the biotechnology potential of lactobacilli through comparative genomics of 213 strains and associated genera.</title>
        <authorList>
            <person name="Sun Z."/>
            <person name="Harris H.M."/>
            <person name="McCann A."/>
            <person name="Guo C."/>
            <person name="Argimon S."/>
            <person name="Zhang W."/>
            <person name="Yang X."/>
            <person name="Jeffery I.B."/>
            <person name="Cooney J.C."/>
            <person name="Kagawa T.F."/>
            <person name="Liu W."/>
            <person name="Song Y."/>
            <person name="Salvetti E."/>
            <person name="Wrobel A."/>
            <person name="Rasinkangas P."/>
            <person name="Parkhill J."/>
            <person name="Rea M.C."/>
            <person name="O'Sullivan O."/>
            <person name="Ritari J."/>
            <person name="Douillard F.P."/>
            <person name="Paul Ross R."/>
            <person name="Yang R."/>
            <person name="Briner A.E."/>
            <person name="Felis G.E."/>
            <person name="de Vos W.M."/>
            <person name="Barrangou R."/>
            <person name="Klaenhammer T.R."/>
            <person name="Caufield P.W."/>
            <person name="Cui Y."/>
            <person name="Zhang H."/>
            <person name="O'Toole P.W."/>
        </authorList>
    </citation>
    <scope>NUCLEOTIDE SEQUENCE [LARGE SCALE GENOMIC DNA]</scope>
    <source>
        <strain evidence="5 6">DSM 19906</strain>
    </source>
</reference>
<protein>
    <submittedName>
        <fullName evidence="5">DJ-1 PfpI family protein</fullName>
    </submittedName>
</protein>
<dbReference type="RefSeq" id="WP_056949154.1">
    <property type="nucleotide sequence ID" value="NZ_AZEB01000003.1"/>
</dbReference>
<dbReference type="GO" id="GO:0019172">
    <property type="term" value="F:glyoxalase III activity"/>
    <property type="evidence" value="ECO:0007669"/>
    <property type="project" value="TreeGrafter"/>
</dbReference>
<evidence type="ECO:0000256" key="1">
    <source>
        <dbReference type="ARBA" id="ARBA00023016"/>
    </source>
</evidence>
<dbReference type="PATRIC" id="fig|1423766.4.peg.1676"/>
<dbReference type="Proteomes" id="UP000051439">
    <property type="component" value="Unassembled WGS sequence"/>
</dbReference>
<dbReference type="PANTHER" id="PTHR48094">
    <property type="entry name" value="PROTEIN/NUCLEIC ACID DEGLYCASE DJ-1-RELATED"/>
    <property type="match status" value="1"/>
</dbReference>
<keyword evidence="6" id="KW-1185">Reference proteome</keyword>
<dbReference type="PANTHER" id="PTHR48094:SF11">
    <property type="entry name" value="GLUTATHIONE-INDEPENDENT GLYOXALASE HSP31-RELATED"/>
    <property type="match status" value="1"/>
</dbReference>
<dbReference type="GO" id="GO:0019243">
    <property type="term" value="P:methylglyoxal catabolic process to D-lactate via S-lactoyl-glutathione"/>
    <property type="evidence" value="ECO:0007669"/>
    <property type="project" value="TreeGrafter"/>
</dbReference>
<comment type="similarity">
    <text evidence="3">Belongs to the peptidase C56 family. HSP31-like subfamily.</text>
</comment>
<dbReference type="Pfam" id="PF01965">
    <property type="entry name" value="DJ-1_PfpI"/>
    <property type="match status" value="1"/>
</dbReference>
<dbReference type="SUPFAM" id="SSF52317">
    <property type="entry name" value="Class I glutamine amidotransferase-like"/>
    <property type="match status" value="1"/>
</dbReference>
<keyword evidence="2" id="KW-0456">Lyase</keyword>
<evidence type="ECO:0000313" key="5">
    <source>
        <dbReference type="EMBL" id="KRL22867.1"/>
    </source>
</evidence>
<name>A0A0R1P1A2_9LACO</name>
<dbReference type="InterPro" id="IPR029062">
    <property type="entry name" value="Class_I_gatase-like"/>
</dbReference>
<dbReference type="GO" id="GO:0005737">
    <property type="term" value="C:cytoplasm"/>
    <property type="evidence" value="ECO:0007669"/>
    <property type="project" value="TreeGrafter"/>
</dbReference>
<dbReference type="InterPro" id="IPR002818">
    <property type="entry name" value="DJ-1/PfpI"/>
</dbReference>
<dbReference type="CDD" id="cd03141">
    <property type="entry name" value="GATase1_Hsp31_like"/>
    <property type="match status" value="1"/>
</dbReference>
<dbReference type="InterPro" id="IPR050325">
    <property type="entry name" value="Prot/Nucl_acid_deglycase"/>
</dbReference>
<gene>
    <name evidence="5" type="ORF">FC98_GL001618</name>
</gene>
<evidence type="ECO:0000256" key="3">
    <source>
        <dbReference type="ARBA" id="ARBA00038493"/>
    </source>
</evidence>
<keyword evidence="1" id="KW-0346">Stress response</keyword>
<comment type="caution">
    <text evidence="5">The sequence shown here is derived from an EMBL/GenBank/DDBJ whole genome shotgun (WGS) entry which is preliminary data.</text>
</comment>
<dbReference type="AlphaFoldDB" id="A0A0R1P1A2"/>
<dbReference type="EMBL" id="AZEB01000003">
    <property type="protein sequence ID" value="KRL22867.1"/>
    <property type="molecule type" value="Genomic_DNA"/>
</dbReference>
<evidence type="ECO:0000256" key="2">
    <source>
        <dbReference type="ARBA" id="ARBA00023239"/>
    </source>
</evidence>